<feature type="domain" description="HTH CENPB-type" evidence="2">
    <location>
        <begin position="65"/>
        <end position="142"/>
    </location>
</feature>
<dbReference type="HOGENOM" id="CLU_018294_1_4_1"/>
<keyword evidence="4" id="KW-1185">Reference proteome</keyword>
<organism evidence="3 4">
    <name type="scientific">Pelodiscus sinensis</name>
    <name type="common">Chinese softshell turtle</name>
    <name type="synonym">Trionyx sinensis</name>
    <dbReference type="NCBI Taxonomy" id="13735"/>
    <lineage>
        <taxon>Eukaryota</taxon>
        <taxon>Metazoa</taxon>
        <taxon>Chordata</taxon>
        <taxon>Craniata</taxon>
        <taxon>Vertebrata</taxon>
        <taxon>Euteleostomi</taxon>
        <taxon>Archelosauria</taxon>
        <taxon>Testudinata</taxon>
        <taxon>Testudines</taxon>
        <taxon>Cryptodira</taxon>
        <taxon>Trionychia</taxon>
        <taxon>Trionychidae</taxon>
        <taxon>Pelodiscus</taxon>
    </lineage>
</organism>
<dbReference type="PANTHER" id="PTHR19303">
    <property type="entry name" value="TRANSPOSON"/>
    <property type="match status" value="1"/>
</dbReference>
<reference evidence="4" key="1">
    <citation type="submission" date="2011-10" db="EMBL/GenBank/DDBJ databases">
        <authorList>
            <consortium name="Soft-shell Turtle Genome Consortium"/>
        </authorList>
    </citation>
    <scope>NUCLEOTIDE SEQUENCE [LARGE SCALE GENOMIC DNA]</scope>
    <source>
        <strain evidence="4">Daiwa-1</strain>
    </source>
</reference>
<evidence type="ECO:0000259" key="2">
    <source>
        <dbReference type="PROSITE" id="PS51253"/>
    </source>
</evidence>
<dbReference type="InterPro" id="IPR004875">
    <property type="entry name" value="DDE_SF_endonuclease_dom"/>
</dbReference>
<reference evidence="3" key="4">
    <citation type="submission" date="2025-09" db="UniProtKB">
        <authorList>
            <consortium name="Ensembl"/>
        </authorList>
    </citation>
    <scope>IDENTIFICATION</scope>
</reference>
<dbReference type="Gene3D" id="1.10.10.60">
    <property type="entry name" value="Homeodomain-like"/>
    <property type="match status" value="2"/>
</dbReference>
<dbReference type="EMBL" id="AGCU01129644">
    <property type="status" value="NOT_ANNOTATED_CDS"/>
    <property type="molecule type" value="Genomic_DNA"/>
</dbReference>
<dbReference type="InterPro" id="IPR009057">
    <property type="entry name" value="Homeodomain-like_sf"/>
</dbReference>
<name>K7F3I0_PELSI</name>
<reference evidence="4" key="2">
    <citation type="journal article" date="2013" name="Nat. Genet.">
        <title>The draft genomes of soft-shell turtle and green sea turtle yield insights into the development and evolution of the turtle-specific body plan.</title>
        <authorList>
            <person name="Wang Z."/>
            <person name="Pascual-Anaya J."/>
            <person name="Zadissa A."/>
            <person name="Li W."/>
            <person name="Niimura Y."/>
            <person name="Huang Z."/>
            <person name="Li C."/>
            <person name="White S."/>
            <person name="Xiong Z."/>
            <person name="Fang D."/>
            <person name="Wang B."/>
            <person name="Ming Y."/>
            <person name="Chen Y."/>
            <person name="Zheng Y."/>
            <person name="Kuraku S."/>
            <person name="Pignatelli M."/>
            <person name="Herrero J."/>
            <person name="Beal K."/>
            <person name="Nozawa M."/>
            <person name="Li Q."/>
            <person name="Wang J."/>
            <person name="Zhang H."/>
            <person name="Yu L."/>
            <person name="Shigenobu S."/>
            <person name="Wang J."/>
            <person name="Liu J."/>
            <person name="Flicek P."/>
            <person name="Searle S."/>
            <person name="Wang J."/>
            <person name="Kuratani S."/>
            <person name="Yin Y."/>
            <person name="Aken B."/>
            <person name="Zhang G."/>
            <person name="Irie N."/>
        </authorList>
    </citation>
    <scope>NUCLEOTIDE SEQUENCE [LARGE SCALE GENOMIC DNA]</scope>
    <source>
        <strain evidence="4">Daiwa-1</strain>
    </source>
</reference>
<evidence type="ECO:0000256" key="1">
    <source>
        <dbReference type="ARBA" id="ARBA00023125"/>
    </source>
</evidence>
<reference evidence="3" key="3">
    <citation type="submission" date="2025-08" db="UniProtKB">
        <authorList>
            <consortium name="Ensembl"/>
        </authorList>
    </citation>
    <scope>IDENTIFICATION</scope>
</reference>
<proteinExistence type="predicted"/>
<evidence type="ECO:0000313" key="3">
    <source>
        <dbReference type="Ensembl" id="ENSPSIP00000002590.1"/>
    </source>
</evidence>
<dbReference type="GeneTree" id="ENSGT00940000154420"/>
<dbReference type="InterPro" id="IPR006600">
    <property type="entry name" value="HTH_CenpB_DNA-bd_dom"/>
</dbReference>
<dbReference type="OMA" id="HYQKTHR"/>
<dbReference type="GO" id="GO:0003677">
    <property type="term" value="F:DNA binding"/>
    <property type="evidence" value="ECO:0007669"/>
    <property type="project" value="UniProtKB-KW"/>
</dbReference>
<dbReference type="SUPFAM" id="SSF46689">
    <property type="entry name" value="Homeodomain-like"/>
    <property type="match status" value="2"/>
</dbReference>
<dbReference type="PANTHER" id="PTHR19303:SF26">
    <property type="entry name" value="TIGGER TRANSPOSABLE ELEMENT-DERIVED PROTEIN 1"/>
    <property type="match status" value="1"/>
</dbReference>
<dbReference type="Pfam" id="PF03184">
    <property type="entry name" value="DDE_1"/>
    <property type="match status" value="1"/>
</dbReference>
<dbReference type="AlphaFoldDB" id="K7F3I0"/>
<dbReference type="GO" id="GO:0005634">
    <property type="term" value="C:nucleus"/>
    <property type="evidence" value="ECO:0007669"/>
    <property type="project" value="TreeGrafter"/>
</dbReference>
<dbReference type="PROSITE" id="PS51253">
    <property type="entry name" value="HTH_CENPB"/>
    <property type="match status" value="1"/>
</dbReference>
<keyword evidence="1" id="KW-0238">DNA-binding</keyword>
<protein>
    <recommendedName>
        <fullName evidence="2">HTH CENPB-type domain-containing protein</fullName>
    </recommendedName>
</protein>
<sequence>KGGDKDGEKRKRKTIVLEQKIAIVRQYEGGQTVSFMSHKLGLSKSTIGIIIKDSNHIREAVKGSASMKQRAVPFLEMEKILVLWMEDQIEKCTPLSPMTIQTKACSLFEDLKKEGYDYDQTFTASHGWFNHFKMHANLHNVKLSGEAASDDSKAAEPFLEELDKLTKEIFNVDETGLFWKKMPKCTYIRKQKLCLACKDCLTVLLGDNVSGYKLKPLLIYRSENPRAFKNISKATLPVHYSWMMLALFEDWFINCFILEVKSYFLEKGIPFQILLILDNAPGHPQKLNDLHSIMKVVFLAPNTTSILQTMDGALVAFKAYYLCNTFAKAVAATECKNNKTLRDFWKYYNILHCIRNIAAGWEEVTPQCMNVIWKKILKRFVNCFKGFEKVKALEDISNNIVQLAKKVDLEIDNEDIHQLVEDVGEELSNEDLMQLEAERYQRKAQEEEEEEAPKNFVIKEMAAVFSKINEGMLMFEKMGPNIARFSKVDRLIQDALACYKEIYNEKKKQIVQSKMDIFLKKVPSSAASHTEPMPSTSKR</sequence>
<dbReference type="Ensembl" id="ENSPSIT00000002599.1">
    <property type="protein sequence ID" value="ENSPSIP00000002590.1"/>
    <property type="gene ID" value="ENSPSIG00000002539.1"/>
</dbReference>
<dbReference type="eggNOG" id="KOG3105">
    <property type="taxonomic scope" value="Eukaryota"/>
</dbReference>
<dbReference type="Proteomes" id="UP000007267">
    <property type="component" value="Unassembled WGS sequence"/>
</dbReference>
<dbReference type="InterPro" id="IPR050863">
    <property type="entry name" value="CenT-Element_Derived"/>
</dbReference>
<dbReference type="Pfam" id="PF03221">
    <property type="entry name" value="HTH_Tnp_Tc5"/>
    <property type="match status" value="1"/>
</dbReference>
<evidence type="ECO:0000313" key="4">
    <source>
        <dbReference type="Proteomes" id="UP000007267"/>
    </source>
</evidence>
<accession>K7F3I0</accession>